<protein>
    <submittedName>
        <fullName evidence="1">Uncharacterized protein</fullName>
    </submittedName>
</protein>
<evidence type="ECO:0000313" key="2">
    <source>
        <dbReference type="Proteomes" id="UP001185092"/>
    </source>
</evidence>
<dbReference type="Proteomes" id="UP001185092">
    <property type="component" value="Unassembled WGS sequence"/>
</dbReference>
<dbReference type="SUPFAM" id="SSF51695">
    <property type="entry name" value="PLC-like phosphodiesterases"/>
    <property type="match status" value="1"/>
</dbReference>
<reference evidence="1" key="1">
    <citation type="submission" date="2023-07" db="EMBL/GenBank/DDBJ databases">
        <title>Genomic Encyclopedia of Type Strains, Phase IV (KMG-IV): sequencing the most valuable type-strain genomes for metagenomic binning, comparative biology and taxonomic classification.</title>
        <authorList>
            <person name="Goeker M."/>
        </authorList>
    </citation>
    <scope>NUCLEOTIDE SEQUENCE</scope>
    <source>
        <strain evidence="1">DSM 26174</strain>
    </source>
</reference>
<dbReference type="Gene3D" id="3.20.20.190">
    <property type="entry name" value="Phosphatidylinositol (PI) phosphodiesterase"/>
    <property type="match status" value="1"/>
</dbReference>
<accession>A0AAE4BSX8</accession>
<sequence length="277" mass="31522">MKLFLSIIAVGLFGVLVNNKVGGEVLDDESREKDKVSFVEIAGPRSVDISTYFYDTKDRLDKVVVDVYFTKDNVAVIAPKPNIDNRIFTKADGDKISNRESKALLLYDIKYEELGKYDYQELKSAKIRSLQNFLKAMANEGNDLEIVLNIPSSRLGDRILHPQPKNSVAMILTQTEPFINQLNIMYLSSDKRVVKELNKKKVPKNLIGYREDVTNIISDPLEVSGMYGSHYLNTYLVEDSKVLQNMTEGINTLAWDINDRNDIRRVKKCGCSHYSKN</sequence>
<dbReference type="GO" id="GO:0006629">
    <property type="term" value="P:lipid metabolic process"/>
    <property type="evidence" value="ECO:0007669"/>
    <property type="project" value="InterPro"/>
</dbReference>
<keyword evidence="2" id="KW-1185">Reference proteome</keyword>
<gene>
    <name evidence="1" type="ORF">HNQ88_002315</name>
</gene>
<name>A0AAE4BSX8_9BACT</name>
<dbReference type="GO" id="GO:0008081">
    <property type="term" value="F:phosphoric diester hydrolase activity"/>
    <property type="evidence" value="ECO:0007669"/>
    <property type="project" value="InterPro"/>
</dbReference>
<proteinExistence type="predicted"/>
<dbReference type="InterPro" id="IPR017946">
    <property type="entry name" value="PLC-like_Pdiesterase_TIM-brl"/>
</dbReference>
<dbReference type="AlphaFoldDB" id="A0AAE4BSX8"/>
<dbReference type="EMBL" id="JAVDQD010000002">
    <property type="protein sequence ID" value="MDR6239278.1"/>
    <property type="molecule type" value="Genomic_DNA"/>
</dbReference>
<organism evidence="1 2">
    <name type="scientific">Aureibacter tunicatorum</name>
    <dbReference type="NCBI Taxonomy" id="866807"/>
    <lineage>
        <taxon>Bacteria</taxon>
        <taxon>Pseudomonadati</taxon>
        <taxon>Bacteroidota</taxon>
        <taxon>Cytophagia</taxon>
        <taxon>Cytophagales</taxon>
        <taxon>Persicobacteraceae</taxon>
        <taxon>Aureibacter</taxon>
    </lineage>
</organism>
<dbReference type="RefSeq" id="WP_309938873.1">
    <property type="nucleotide sequence ID" value="NZ_AP025305.1"/>
</dbReference>
<evidence type="ECO:0000313" key="1">
    <source>
        <dbReference type="EMBL" id="MDR6239278.1"/>
    </source>
</evidence>
<comment type="caution">
    <text evidence="1">The sequence shown here is derived from an EMBL/GenBank/DDBJ whole genome shotgun (WGS) entry which is preliminary data.</text>
</comment>